<name>A3LPL7_PICST</name>
<evidence type="ECO:0000259" key="9">
    <source>
        <dbReference type="SMART" id="SM01115"/>
    </source>
</evidence>
<keyword evidence="4" id="KW-0507">mRNA processing</keyword>
<dbReference type="InterPro" id="IPR051372">
    <property type="entry name" value="CWC21"/>
</dbReference>
<feature type="domain" description="CWF21" evidence="9">
    <location>
        <begin position="68"/>
        <end position="113"/>
    </location>
</feature>
<dbReference type="Pfam" id="PF08312">
    <property type="entry name" value="cwf21"/>
    <property type="match status" value="1"/>
</dbReference>
<dbReference type="AlphaFoldDB" id="A3LPL7"/>
<comment type="similarity">
    <text evidence="2">Belongs to the CWC21 family.</text>
</comment>
<feature type="region of interest" description="Disordered" evidence="8">
    <location>
        <begin position="36"/>
        <end position="56"/>
    </location>
</feature>
<evidence type="ECO:0000256" key="8">
    <source>
        <dbReference type="SAM" id="MobiDB-lite"/>
    </source>
</evidence>
<dbReference type="OMA" id="MEHETHQ"/>
<feature type="region of interest" description="Disordered" evidence="8">
    <location>
        <begin position="1"/>
        <end position="22"/>
    </location>
</feature>
<dbReference type="PANTHER" id="PTHR36562">
    <property type="entry name" value="SERINE/ARGININE REPETITIVE MATRIX 2"/>
    <property type="match status" value="1"/>
</dbReference>
<evidence type="ECO:0000256" key="7">
    <source>
        <dbReference type="ARBA" id="ARBA00023242"/>
    </source>
</evidence>
<dbReference type="Proteomes" id="UP000002258">
    <property type="component" value="Chromosome 2"/>
</dbReference>
<organism evidence="10 11">
    <name type="scientific">Scheffersomyces stipitis (strain ATCC 58785 / CBS 6054 / NBRC 10063 / NRRL Y-11545)</name>
    <name type="common">Yeast</name>
    <name type="synonym">Pichia stipitis</name>
    <dbReference type="NCBI Taxonomy" id="322104"/>
    <lineage>
        <taxon>Eukaryota</taxon>
        <taxon>Fungi</taxon>
        <taxon>Dikarya</taxon>
        <taxon>Ascomycota</taxon>
        <taxon>Saccharomycotina</taxon>
        <taxon>Pichiomycetes</taxon>
        <taxon>Debaryomycetaceae</taxon>
        <taxon>Scheffersomyces</taxon>
    </lineage>
</organism>
<sequence length="153" mass="17924">MSYNGIGLGSARGSGTSGYVQQSLAKDEDLKVKATHYEKRKVEKKKKRNLERESKNRHYRIEAKMEIIDHNRNREVELKCIELRDELEEQGVEEEEIATKVDELKASLKQKRFNVSSKNNKKEVELSKMGRSVENKSCYVYKPRFKETNDARR</sequence>
<keyword evidence="7" id="KW-0539">Nucleus</keyword>
<evidence type="ECO:0000256" key="5">
    <source>
        <dbReference type="ARBA" id="ARBA00022728"/>
    </source>
</evidence>
<dbReference type="HOGENOM" id="CLU_067891_3_0_1"/>
<dbReference type="FunCoup" id="A3LPL7">
    <property type="interactions" value="59"/>
</dbReference>
<evidence type="ECO:0000256" key="6">
    <source>
        <dbReference type="ARBA" id="ARBA00023187"/>
    </source>
</evidence>
<accession>A3LPL7</accession>
<comment type="subcellular location">
    <subcellularLocation>
        <location evidence="1">Nucleus</location>
    </subcellularLocation>
</comment>
<dbReference type="InterPro" id="IPR013170">
    <property type="entry name" value="mRNA_splic_Cwf21_dom"/>
</dbReference>
<dbReference type="PANTHER" id="PTHR36562:SF5">
    <property type="entry name" value="SERINE_ARGININE REPETITIVE MATRIX 2"/>
    <property type="match status" value="1"/>
</dbReference>
<dbReference type="InParanoid" id="A3LPL7"/>
<dbReference type="GO" id="GO:0005681">
    <property type="term" value="C:spliceosomal complex"/>
    <property type="evidence" value="ECO:0007669"/>
    <property type="project" value="UniProtKB-KW"/>
</dbReference>
<keyword evidence="11" id="KW-1185">Reference proteome</keyword>
<gene>
    <name evidence="10" type="ORF">PICST_29990</name>
</gene>
<dbReference type="GeneID" id="4837380"/>
<dbReference type="KEGG" id="pic:PICST_29990"/>
<protein>
    <recommendedName>
        <fullName evidence="3">Pre-mRNA-splicing factor CWC21</fullName>
    </recommendedName>
</protein>
<dbReference type="Gene3D" id="6.10.140.420">
    <property type="match status" value="1"/>
</dbReference>
<dbReference type="STRING" id="322104.A3LPL7"/>
<reference evidence="10 11" key="1">
    <citation type="journal article" date="2007" name="Nat. Biotechnol.">
        <title>Genome sequence of the lignocellulose-bioconverting and xylose-fermenting yeast Pichia stipitis.</title>
        <authorList>
            <person name="Jeffries T.W."/>
            <person name="Grigoriev I.V."/>
            <person name="Grimwood J."/>
            <person name="Laplaza J.M."/>
            <person name="Aerts A."/>
            <person name="Salamov A."/>
            <person name="Schmutz J."/>
            <person name="Lindquist E."/>
            <person name="Dehal P."/>
            <person name="Shapiro H."/>
            <person name="Jin Y.S."/>
            <person name="Passoth V."/>
            <person name="Richardson P.M."/>
        </authorList>
    </citation>
    <scope>NUCLEOTIDE SEQUENCE [LARGE SCALE GENOMIC DNA]</scope>
    <source>
        <strain evidence="11">ATCC 58785 / CBS 6054 / NBRC 10063 / NRRL Y-11545</strain>
    </source>
</reference>
<feature type="compositionally biased region" description="Gly residues" evidence="8">
    <location>
        <begin position="1"/>
        <end position="16"/>
    </location>
</feature>
<evidence type="ECO:0000313" key="11">
    <source>
        <dbReference type="Proteomes" id="UP000002258"/>
    </source>
</evidence>
<keyword evidence="5" id="KW-0747">Spliceosome</keyword>
<dbReference type="GO" id="GO:0006397">
    <property type="term" value="P:mRNA processing"/>
    <property type="evidence" value="ECO:0007669"/>
    <property type="project" value="UniProtKB-KW"/>
</dbReference>
<dbReference type="SMART" id="SM01115">
    <property type="entry name" value="cwf21"/>
    <property type="match status" value="1"/>
</dbReference>
<dbReference type="RefSeq" id="XP_001383090.1">
    <property type="nucleotide sequence ID" value="XM_001383053.1"/>
</dbReference>
<dbReference type="eggNOG" id="KOG1869">
    <property type="taxonomic scope" value="Eukaryota"/>
</dbReference>
<evidence type="ECO:0000313" key="10">
    <source>
        <dbReference type="EMBL" id="ABN65061.1"/>
    </source>
</evidence>
<evidence type="ECO:0000256" key="2">
    <source>
        <dbReference type="ARBA" id="ARBA00005954"/>
    </source>
</evidence>
<dbReference type="OrthoDB" id="10267305at2759"/>
<evidence type="ECO:0000256" key="1">
    <source>
        <dbReference type="ARBA" id="ARBA00004123"/>
    </source>
</evidence>
<keyword evidence="6" id="KW-0508">mRNA splicing</keyword>
<proteinExistence type="inferred from homology"/>
<evidence type="ECO:0000256" key="4">
    <source>
        <dbReference type="ARBA" id="ARBA00022664"/>
    </source>
</evidence>
<dbReference type="GO" id="GO:0008380">
    <property type="term" value="P:RNA splicing"/>
    <property type="evidence" value="ECO:0007669"/>
    <property type="project" value="UniProtKB-KW"/>
</dbReference>
<dbReference type="CDD" id="cd21373">
    <property type="entry name" value="cwf21_SRRM2-like"/>
    <property type="match status" value="1"/>
</dbReference>
<dbReference type="EMBL" id="CP000496">
    <property type="protein sequence ID" value="ABN65061.1"/>
    <property type="molecule type" value="Genomic_DNA"/>
</dbReference>
<evidence type="ECO:0000256" key="3">
    <source>
        <dbReference type="ARBA" id="ARBA00020641"/>
    </source>
</evidence>